<name>A0A1N7EJY7_9EURY</name>
<dbReference type="EMBL" id="FTNO01000006">
    <property type="protein sequence ID" value="SIR88318.1"/>
    <property type="molecule type" value="Genomic_DNA"/>
</dbReference>
<organism evidence="1 2">
    <name type="scientific">Haladaptatus litoreus</name>
    <dbReference type="NCBI Taxonomy" id="553468"/>
    <lineage>
        <taxon>Archaea</taxon>
        <taxon>Methanobacteriati</taxon>
        <taxon>Methanobacteriota</taxon>
        <taxon>Stenosarchaea group</taxon>
        <taxon>Halobacteria</taxon>
        <taxon>Halobacteriales</taxon>
        <taxon>Haladaptataceae</taxon>
        <taxon>Haladaptatus</taxon>
    </lineage>
</organism>
<dbReference type="SUPFAM" id="SSF46785">
    <property type="entry name" value="Winged helix' DNA-binding domain"/>
    <property type="match status" value="1"/>
</dbReference>
<accession>A0A1N7EJY7</accession>
<dbReference type="InterPro" id="IPR036390">
    <property type="entry name" value="WH_DNA-bd_sf"/>
</dbReference>
<gene>
    <name evidence="1" type="ORF">SAMN05421858_4313</name>
</gene>
<protein>
    <submittedName>
        <fullName evidence="1">Uncharacterized protein</fullName>
    </submittedName>
</protein>
<evidence type="ECO:0000313" key="1">
    <source>
        <dbReference type="EMBL" id="SIR88318.1"/>
    </source>
</evidence>
<proteinExistence type="predicted"/>
<sequence length="197" mass="21899">MSGSRRPILTKNSILSIPLCWTPPDKSAELPLCVSQPKPALEVIRFNPTDLTAISAVSSLTTHIWYPMQQRVHAPDDRDNTETKPPTDVLSEFPPSAKLVVKTFEYNNDALTQGGLAEKTLLPVRTVRYALTQLEDHDLVNSRFSFTDARKRCYSLSSTIVSLANYCTYSSGIHQITTRGLNILRSNSPRSCSSSSR</sequence>
<reference evidence="2" key="1">
    <citation type="submission" date="2017-01" db="EMBL/GenBank/DDBJ databases">
        <authorList>
            <person name="Varghese N."/>
            <person name="Submissions S."/>
        </authorList>
    </citation>
    <scope>NUCLEOTIDE SEQUENCE [LARGE SCALE GENOMIC DNA]</scope>
    <source>
        <strain evidence="2">CGMCC 1.7737</strain>
    </source>
</reference>
<dbReference type="Proteomes" id="UP000186914">
    <property type="component" value="Unassembled WGS sequence"/>
</dbReference>
<dbReference type="AlphaFoldDB" id="A0A1N7EJY7"/>
<evidence type="ECO:0000313" key="2">
    <source>
        <dbReference type="Proteomes" id="UP000186914"/>
    </source>
</evidence>
<keyword evidence="2" id="KW-1185">Reference proteome</keyword>